<dbReference type="Gene3D" id="3.30.720.210">
    <property type="match status" value="1"/>
</dbReference>
<dbReference type="FunFam" id="3.40.50.300:FF:000001">
    <property type="entry name" value="ATP-dependent zinc metalloprotease FtsH"/>
    <property type="match status" value="1"/>
</dbReference>
<keyword evidence="17" id="KW-0132">Cell division</keyword>
<feature type="transmembrane region" description="Helical" evidence="14">
    <location>
        <begin position="115"/>
        <end position="136"/>
    </location>
</feature>
<evidence type="ECO:0000256" key="9">
    <source>
        <dbReference type="ARBA" id="ARBA00022840"/>
    </source>
</evidence>
<dbReference type="Pfam" id="PF00004">
    <property type="entry name" value="AAA"/>
    <property type="match status" value="1"/>
</dbReference>
<protein>
    <recommendedName>
        <fullName evidence="14">ATP-dependent zinc metalloprotease FtsH</fullName>
        <ecNumber evidence="14">3.4.24.-</ecNumber>
    </recommendedName>
</protein>
<evidence type="ECO:0000256" key="7">
    <source>
        <dbReference type="ARBA" id="ARBA00022801"/>
    </source>
</evidence>
<reference evidence="18" key="1">
    <citation type="submission" date="2015-08" db="EMBL/GenBank/DDBJ databases">
        <title>Complete Genome Sequence of Azospirillum thiophilum BV-S.</title>
        <authorList>
            <person name="Fomenkov A."/>
            <person name="Vincze T."/>
            <person name="Grabovich M."/>
            <person name="Dubinina G."/>
            <person name="Orlova M."/>
            <person name="Belousova E."/>
            <person name="Roberts R.J."/>
        </authorList>
    </citation>
    <scope>NUCLEOTIDE SEQUENCE [LARGE SCALE GENOMIC DNA]</scope>
    <source>
        <strain evidence="18">BV-S</strain>
    </source>
</reference>
<dbReference type="CDD" id="cd19501">
    <property type="entry name" value="RecA-like_FtsH"/>
    <property type="match status" value="1"/>
</dbReference>
<evidence type="ECO:0000259" key="16">
    <source>
        <dbReference type="SMART" id="SM00382"/>
    </source>
</evidence>
<dbReference type="Pfam" id="PF01434">
    <property type="entry name" value="Peptidase_M41"/>
    <property type="match status" value="1"/>
</dbReference>
<comment type="function">
    <text evidence="14">Acts as a processive, ATP-dependent zinc metallopeptidase for both cytoplasmic and membrane proteins. Plays a role in the quality control of integral membrane proteins.</text>
</comment>
<dbReference type="GO" id="GO:0004222">
    <property type="term" value="F:metalloendopeptidase activity"/>
    <property type="evidence" value="ECO:0007669"/>
    <property type="project" value="InterPro"/>
</dbReference>
<feature type="binding site" evidence="14">
    <location>
        <position position="492"/>
    </location>
    <ligand>
        <name>Zn(2+)</name>
        <dbReference type="ChEBI" id="CHEBI:29105"/>
        <note>catalytic</note>
    </ligand>
</feature>
<keyword evidence="12 14" id="KW-0472">Membrane</keyword>
<dbReference type="Gene3D" id="1.20.58.760">
    <property type="entry name" value="Peptidase M41"/>
    <property type="match status" value="1"/>
</dbReference>
<evidence type="ECO:0000256" key="1">
    <source>
        <dbReference type="ARBA" id="ARBA00004370"/>
    </source>
</evidence>
<dbReference type="NCBIfam" id="TIGR01241">
    <property type="entry name" value="FtsH_fam"/>
    <property type="match status" value="1"/>
</dbReference>
<evidence type="ECO:0000256" key="5">
    <source>
        <dbReference type="ARBA" id="ARBA00022723"/>
    </source>
</evidence>
<evidence type="ECO:0000256" key="4">
    <source>
        <dbReference type="ARBA" id="ARBA00022692"/>
    </source>
</evidence>
<keyword evidence="11 14" id="KW-0482">Metalloprotease</keyword>
<comment type="cofactor">
    <cofactor evidence="14">
        <name>Zn(2+)</name>
        <dbReference type="ChEBI" id="CHEBI:29105"/>
    </cofactor>
    <text evidence="14">Binds 1 zinc ion per subunit.</text>
</comment>
<dbReference type="InterPro" id="IPR000642">
    <property type="entry name" value="Peptidase_M41"/>
</dbReference>
<evidence type="ECO:0000256" key="13">
    <source>
        <dbReference type="ARBA" id="ARBA00061570"/>
    </source>
</evidence>
<dbReference type="InterPro" id="IPR003960">
    <property type="entry name" value="ATPase_AAA_CS"/>
</dbReference>
<keyword evidence="5 14" id="KW-0479">Metal-binding</keyword>
<evidence type="ECO:0000256" key="8">
    <source>
        <dbReference type="ARBA" id="ARBA00022833"/>
    </source>
</evidence>
<dbReference type="InterPro" id="IPR041569">
    <property type="entry name" value="AAA_lid_3"/>
</dbReference>
<proteinExistence type="inferred from homology"/>
<dbReference type="RefSeq" id="WP_045580210.1">
    <property type="nucleotide sequence ID" value="NZ_CP012401.1"/>
</dbReference>
<comment type="subcellular location">
    <subcellularLocation>
        <location evidence="14">Cell membrane</location>
        <topology evidence="14">Multi-pass membrane protein</topology>
        <orientation evidence="14">Cytoplasmic side</orientation>
    </subcellularLocation>
    <subcellularLocation>
        <location evidence="1">Membrane</location>
    </subcellularLocation>
</comment>
<dbReference type="FunFam" id="1.10.8.60:FF:000001">
    <property type="entry name" value="ATP-dependent zinc metalloprotease FtsH"/>
    <property type="match status" value="1"/>
</dbReference>
<dbReference type="SUPFAM" id="SSF52540">
    <property type="entry name" value="P-loop containing nucleoside triphosphate hydrolases"/>
    <property type="match status" value="1"/>
</dbReference>
<dbReference type="EC" id="3.4.24.-" evidence="14"/>
<keyword evidence="17" id="KW-0131">Cell cycle</keyword>
<dbReference type="PANTHER" id="PTHR23076">
    <property type="entry name" value="METALLOPROTEASE M41 FTSH"/>
    <property type="match status" value="1"/>
</dbReference>
<dbReference type="SMART" id="SM00382">
    <property type="entry name" value="AAA"/>
    <property type="match status" value="1"/>
</dbReference>
<evidence type="ECO:0000256" key="6">
    <source>
        <dbReference type="ARBA" id="ARBA00022741"/>
    </source>
</evidence>
<dbReference type="GO" id="GO:0006508">
    <property type="term" value="P:proteolysis"/>
    <property type="evidence" value="ECO:0007669"/>
    <property type="project" value="UniProtKB-KW"/>
</dbReference>
<evidence type="ECO:0000256" key="15">
    <source>
        <dbReference type="RuleBase" id="RU003651"/>
    </source>
</evidence>
<comment type="similarity">
    <text evidence="2 14">In the C-terminal section; belongs to the peptidase M41 family.</text>
</comment>
<dbReference type="InterPro" id="IPR005936">
    <property type="entry name" value="FtsH"/>
</dbReference>
<evidence type="ECO:0000256" key="2">
    <source>
        <dbReference type="ARBA" id="ARBA00010044"/>
    </source>
</evidence>
<dbReference type="PROSITE" id="PS00674">
    <property type="entry name" value="AAA"/>
    <property type="match status" value="1"/>
</dbReference>
<comment type="caution">
    <text evidence="14">Lacks conserved residue(s) required for the propagation of feature annotation.</text>
</comment>
<name>A0AAC8VY97_9PROT</name>
<evidence type="ECO:0000313" key="17">
    <source>
        <dbReference type="EMBL" id="ALG71436.1"/>
    </source>
</evidence>
<feature type="active site" evidence="14">
    <location>
        <position position="415"/>
    </location>
</feature>
<feature type="binding site" evidence="14">
    <location>
        <position position="418"/>
    </location>
    <ligand>
        <name>Zn(2+)</name>
        <dbReference type="ChEBI" id="CHEBI:29105"/>
        <note>catalytic</note>
    </ligand>
</feature>
<comment type="similarity">
    <text evidence="15">Belongs to the AAA ATPase family.</text>
</comment>
<reference evidence="17 18" key="2">
    <citation type="journal article" date="2016" name="Genome Announc.">
        <title>Complete Genome Sequence of a Strain of Azospirillum thiophilum Isolated from a Sulfide Spring.</title>
        <authorList>
            <person name="Fomenkov A."/>
            <person name="Vincze T."/>
            <person name="Grabovich M."/>
            <person name="Anton B.P."/>
            <person name="Dubinina G."/>
            <person name="Orlova M."/>
            <person name="Belousova E."/>
            <person name="Roberts R.J."/>
        </authorList>
    </citation>
    <scope>NUCLEOTIDE SEQUENCE [LARGE SCALE GENOMIC DNA]</scope>
    <source>
        <strain evidence="17 18">BV-S</strain>
    </source>
</reference>
<keyword evidence="8 14" id="KW-0862">Zinc</keyword>
<dbReference type="InterPro" id="IPR003593">
    <property type="entry name" value="AAA+_ATPase"/>
</dbReference>
<dbReference type="InterPro" id="IPR037219">
    <property type="entry name" value="Peptidase_M41-like"/>
</dbReference>
<evidence type="ECO:0000256" key="11">
    <source>
        <dbReference type="ARBA" id="ARBA00023049"/>
    </source>
</evidence>
<gene>
    <name evidence="14" type="primary">ftsH</name>
    <name evidence="17" type="ORF">AL072_11500</name>
</gene>
<evidence type="ECO:0000256" key="3">
    <source>
        <dbReference type="ARBA" id="ARBA00022670"/>
    </source>
</evidence>
<dbReference type="InterPro" id="IPR003959">
    <property type="entry name" value="ATPase_AAA_core"/>
</dbReference>
<dbReference type="EMBL" id="CP012401">
    <property type="protein sequence ID" value="ALG71436.1"/>
    <property type="molecule type" value="Genomic_DNA"/>
</dbReference>
<keyword evidence="10 14" id="KW-1133">Transmembrane helix</keyword>
<dbReference type="GO" id="GO:0016887">
    <property type="term" value="F:ATP hydrolysis activity"/>
    <property type="evidence" value="ECO:0007669"/>
    <property type="project" value="UniProtKB-UniRule"/>
</dbReference>
<feature type="binding site" evidence="14">
    <location>
        <position position="414"/>
    </location>
    <ligand>
        <name>Zn(2+)</name>
        <dbReference type="ChEBI" id="CHEBI:29105"/>
        <note>catalytic</note>
    </ligand>
</feature>
<keyword evidence="18" id="KW-1185">Reference proteome</keyword>
<keyword evidence="6 14" id="KW-0547">Nucleotide-binding</keyword>
<evidence type="ECO:0000256" key="14">
    <source>
        <dbReference type="HAMAP-Rule" id="MF_01458"/>
    </source>
</evidence>
<dbReference type="HAMAP" id="MF_01458">
    <property type="entry name" value="FtsH"/>
    <property type="match status" value="1"/>
</dbReference>
<keyword evidence="7 14" id="KW-0378">Hydrolase</keyword>
<feature type="domain" description="AAA+ ATPase" evidence="16">
    <location>
        <begin position="186"/>
        <end position="323"/>
    </location>
</feature>
<evidence type="ECO:0000256" key="10">
    <source>
        <dbReference type="ARBA" id="ARBA00022989"/>
    </source>
</evidence>
<keyword evidence="9 14" id="KW-0067">ATP-binding</keyword>
<dbReference type="InterPro" id="IPR027417">
    <property type="entry name" value="P-loop_NTPase"/>
</dbReference>
<dbReference type="Pfam" id="PF17862">
    <property type="entry name" value="AAA_lid_3"/>
    <property type="match status" value="1"/>
</dbReference>
<evidence type="ECO:0000313" key="18">
    <source>
        <dbReference type="Proteomes" id="UP000069935"/>
    </source>
</evidence>
<dbReference type="GO" id="GO:0004176">
    <property type="term" value="F:ATP-dependent peptidase activity"/>
    <property type="evidence" value="ECO:0007669"/>
    <property type="project" value="InterPro"/>
</dbReference>
<dbReference type="Gene3D" id="3.40.50.300">
    <property type="entry name" value="P-loop containing nucleotide triphosphate hydrolases"/>
    <property type="match status" value="1"/>
</dbReference>
<dbReference type="FunFam" id="1.20.58.760:FF:000001">
    <property type="entry name" value="ATP-dependent zinc metalloprotease FtsH"/>
    <property type="match status" value="1"/>
</dbReference>
<keyword evidence="4 14" id="KW-0812">Transmembrane</keyword>
<dbReference type="GO" id="GO:0005524">
    <property type="term" value="F:ATP binding"/>
    <property type="evidence" value="ECO:0007669"/>
    <property type="project" value="UniProtKB-UniRule"/>
</dbReference>
<dbReference type="GO" id="GO:0005886">
    <property type="term" value="C:plasma membrane"/>
    <property type="evidence" value="ECO:0007669"/>
    <property type="project" value="UniProtKB-SubCell"/>
</dbReference>
<dbReference type="GO" id="GO:0008270">
    <property type="term" value="F:zinc ion binding"/>
    <property type="evidence" value="ECO:0007669"/>
    <property type="project" value="UniProtKB-UniRule"/>
</dbReference>
<dbReference type="KEGG" id="ati:AL072_11500"/>
<evidence type="ECO:0000256" key="12">
    <source>
        <dbReference type="ARBA" id="ARBA00023136"/>
    </source>
</evidence>
<organism evidence="17 18">
    <name type="scientific">Azospirillum thiophilum</name>
    <dbReference type="NCBI Taxonomy" id="528244"/>
    <lineage>
        <taxon>Bacteria</taxon>
        <taxon>Pseudomonadati</taxon>
        <taxon>Pseudomonadota</taxon>
        <taxon>Alphaproteobacteria</taxon>
        <taxon>Rhodospirillales</taxon>
        <taxon>Azospirillaceae</taxon>
        <taxon>Azospirillum</taxon>
    </lineage>
</organism>
<dbReference type="Proteomes" id="UP000069935">
    <property type="component" value="Chromosome 1"/>
</dbReference>
<feature type="binding site" evidence="14">
    <location>
        <begin position="194"/>
        <end position="201"/>
    </location>
    <ligand>
        <name>ATP</name>
        <dbReference type="ChEBI" id="CHEBI:30616"/>
    </ligand>
</feature>
<dbReference type="GO" id="GO:0051301">
    <property type="term" value="P:cell division"/>
    <property type="evidence" value="ECO:0007669"/>
    <property type="project" value="UniProtKB-KW"/>
</dbReference>
<accession>A0AAC8VY97</accession>
<dbReference type="AlphaFoldDB" id="A0AAC8VY97"/>
<comment type="similarity">
    <text evidence="13 14">In the central section; belongs to the AAA ATPase family.</text>
</comment>
<keyword evidence="14" id="KW-1003">Cell membrane</keyword>
<sequence>MPTLPKRPLIALAVLAALLAAWLGFAAWYDHSQRADEEAATYSTLIERANRGEIDSITFAGGAGHAVAGDGTRYRIVMPVTDDLLKELRAHKVAIAFDEGPDGLLARTVGVLDRAAPFLVVALLIGGLLLGGGQFFGMARATRVRPEDTGTVFADVAGVDEAKEELRETVQFLKDPRRFAMAGARVPKGILLVGPPGTGKTMLAKAAAGEAGVPFFAASGSDFVEMFVGLGAARVRSLFKTARAAAPCILFIDEIDALAGKRGESNSHSEREQTLNQLLVEMDGIVDGGDVVVIAATNRSEMLDPAVLRPGRFDRHIHVSLPDVAGREAILGVHASRLTLAPDVCPRTVARGTPGFSGAELANLSNEAALSAARQGRVIVTMADFEAAKDRVLMGTERRSLALSAHERRLIAVHEAGHALVSLRCPQADPIHKATIIPRGGALGMVVRLPEGDRVSVSRAKLLADIAVAMAGRAAEEIAFGPDQVTTGAEADFRAATDLARRMVTAWGMSEEIGFVAHAAYGGGAQAGGEPGVRSERTAWRIDEEVRRITDEGMDHARRLLRTDRAALDAIVQALLERETLSGDEITRLADQLEELTTEAA</sequence>
<dbReference type="PANTHER" id="PTHR23076:SF97">
    <property type="entry name" value="ATP-DEPENDENT ZINC METALLOPROTEASE YME1L1"/>
    <property type="match status" value="1"/>
</dbReference>
<keyword evidence="3 14" id="KW-0645">Protease</keyword>
<dbReference type="Gene3D" id="1.10.8.60">
    <property type="match status" value="1"/>
</dbReference>
<comment type="subunit">
    <text evidence="14">Homohexamer.</text>
</comment>
<dbReference type="GO" id="GO:0030163">
    <property type="term" value="P:protein catabolic process"/>
    <property type="evidence" value="ECO:0007669"/>
    <property type="project" value="UniProtKB-UniRule"/>
</dbReference>
<dbReference type="SUPFAM" id="SSF140990">
    <property type="entry name" value="FtsH protease domain-like"/>
    <property type="match status" value="1"/>
</dbReference>